<reference evidence="2" key="2">
    <citation type="journal article" date="2024" name="Plant">
        <title>Genomic evolution and insights into agronomic trait innovations of Sesamum species.</title>
        <authorList>
            <person name="Miao H."/>
            <person name="Wang L."/>
            <person name="Qu L."/>
            <person name="Liu H."/>
            <person name="Sun Y."/>
            <person name="Le M."/>
            <person name="Wang Q."/>
            <person name="Wei S."/>
            <person name="Zheng Y."/>
            <person name="Lin W."/>
            <person name="Duan Y."/>
            <person name="Cao H."/>
            <person name="Xiong S."/>
            <person name="Wang X."/>
            <person name="Wei L."/>
            <person name="Li C."/>
            <person name="Ma Q."/>
            <person name="Ju M."/>
            <person name="Zhao R."/>
            <person name="Li G."/>
            <person name="Mu C."/>
            <person name="Tian Q."/>
            <person name="Mei H."/>
            <person name="Zhang T."/>
            <person name="Gao T."/>
            <person name="Zhang H."/>
        </authorList>
    </citation>
    <scope>NUCLEOTIDE SEQUENCE</scope>
    <source>
        <strain evidence="2">K16</strain>
    </source>
</reference>
<protein>
    <recommendedName>
        <fullName evidence="1">Reverse transcriptase Ty1/copia-type domain-containing protein</fullName>
    </recommendedName>
</protein>
<sequence>MCASSRSPFMASNKPQDSGLKSSILRWNTLVSNSPKNGYCLFTKLTFVGIVVLLINVDDISIAGTSEFLLTKVKQYIHDVFTIKDLGVGKYLLGLEIARFPPGMVITQFMYSKDIFEDLGMGKPEPQPLLPIGVKLTSEAGIALPHREDYRRLVGRLLYLGFTRPDVAYATQQLS</sequence>
<reference evidence="2" key="1">
    <citation type="submission" date="2020-06" db="EMBL/GenBank/DDBJ databases">
        <authorList>
            <person name="Li T."/>
            <person name="Hu X."/>
            <person name="Zhang T."/>
            <person name="Song X."/>
            <person name="Zhang H."/>
            <person name="Dai N."/>
            <person name="Sheng W."/>
            <person name="Hou X."/>
            <person name="Wei L."/>
        </authorList>
    </citation>
    <scope>NUCLEOTIDE SEQUENCE</scope>
    <source>
        <strain evidence="2">K16</strain>
        <tissue evidence="2">Leaf</tissue>
    </source>
</reference>
<evidence type="ECO:0000313" key="2">
    <source>
        <dbReference type="EMBL" id="KAK4403085.1"/>
    </source>
</evidence>
<comment type="caution">
    <text evidence="2">The sequence shown here is derived from an EMBL/GenBank/DDBJ whole genome shotgun (WGS) entry which is preliminary data.</text>
</comment>
<name>A0AAE2BZH3_9LAMI</name>
<dbReference type="InterPro" id="IPR013103">
    <property type="entry name" value="RVT_2"/>
</dbReference>
<keyword evidence="3" id="KW-1185">Reference proteome</keyword>
<dbReference type="Proteomes" id="UP001289374">
    <property type="component" value="Unassembled WGS sequence"/>
</dbReference>
<feature type="domain" description="Reverse transcriptase Ty1/copia-type" evidence="1">
    <location>
        <begin position="41"/>
        <end position="124"/>
    </location>
</feature>
<organism evidence="2 3">
    <name type="scientific">Sesamum angolense</name>
    <dbReference type="NCBI Taxonomy" id="2727404"/>
    <lineage>
        <taxon>Eukaryota</taxon>
        <taxon>Viridiplantae</taxon>
        <taxon>Streptophyta</taxon>
        <taxon>Embryophyta</taxon>
        <taxon>Tracheophyta</taxon>
        <taxon>Spermatophyta</taxon>
        <taxon>Magnoliopsida</taxon>
        <taxon>eudicotyledons</taxon>
        <taxon>Gunneridae</taxon>
        <taxon>Pentapetalae</taxon>
        <taxon>asterids</taxon>
        <taxon>lamiids</taxon>
        <taxon>Lamiales</taxon>
        <taxon>Pedaliaceae</taxon>
        <taxon>Sesamum</taxon>
    </lineage>
</organism>
<dbReference type="Pfam" id="PF07727">
    <property type="entry name" value="RVT_2"/>
    <property type="match status" value="1"/>
</dbReference>
<gene>
    <name evidence="2" type="ORF">Sango_1049200</name>
</gene>
<accession>A0AAE2BZH3</accession>
<evidence type="ECO:0000313" key="3">
    <source>
        <dbReference type="Proteomes" id="UP001289374"/>
    </source>
</evidence>
<proteinExistence type="predicted"/>
<evidence type="ECO:0000259" key="1">
    <source>
        <dbReference type="Pfam" id="PF07727"/>
    </source>
</evidence>
<dbReference type="AlphaFoldDB" id="A0AAE2BZH3"/>
<dbReference type="EMBL" id="JACGWL010000005">
    <property type="protein sequence ID" value="KAK4403085.1"/>
    <property type="molecule type" value="Genomic_DNA"/>
</dbReference>